<dbReference type="PROSITE" id="PS50006">
    <property type="entry name" value="FHA_DOMAIN"/>
    <property type="match status" value="1"/>
</dbReference>
<reference evidence="4" key="2">
    <citation type="journal article" date="2008" name="Nucleic Acids Res.">
        <title>The rice annotation project database (RAP-DB): 2008 update.</title>
        <authorList>
            <consortium name="The rice annotation project (RAP)"/>
        </authorList>
    </citation>
    <scope>GENOME REANNOTATION</scope>
    <source>
        <strain evidence="4">cv. Nipponbare</strain>
    </source>
</reference>
<name>Q53PF0_ORYSJ</name>
<dbReference type="EMBL" id="AC123897">
    <property type="protein sequence ID" value="AAX93017.1"/>
    <property type="molecule type" value="Genomic_DNA"/>
</dbReference>
<feature type="domain" description="FHA" evidence="2">
    <location>
        <begin position="55"/>
        <end position="106"/>
    </location>
</feature>
<feature type="compositionally biased region" description="Basic and acidic residues" evidence="1">
    <location>
        <begin position="165"/>
        <end position="181"/>
    </location>
</feature>
<sequence length="1143" mass="127592">MASAAAEGEEAPIAAFAVSKGGVVLKNIFLNAPPSPLPVEEAARGRGGEEEDPPVMFGRHPECHVLVDHPSVSRFHLEVRSRRRQRRITVTDLSSVHGTWISGRRIPPNTPVELTAGDVLRLGSSRREYRLHWLSLPEAFDMEDLLPPLLEEDKEELSTCQEASKQLEPDQKESADTETHQETSQQVVSEQIDFHANVIPSAPPIPEFADLFALEESSVPEFDDSREGRIEGNLIEENHVIYSVESSITQPMLATVEDAGRSVKSGEKDTSNARRSKLKSVKTLRIETGRSKERITPLSYSYQKEENQNENPICSQNCGIECEACMVLFNNSYVGEAEEKEKMNILDRIMMEENQEQTNHLQSKEFVHYVAPLNLDYETFSDNENCVLSVAKETEHNDFNSVNCISQDSVCENPQKISELLHFVSPLVFKGDDFTDSKILQLCASVHKELSGPILENPFMQDISDENTNSNKDTGHEGLTLLNLDATLTSNENFAQSKIFVAPEDSESEGTISENLFEISNMKGNEENEENSPWDKENITPFVSGDIIVERSQLRLKPTTISQELMDSISPLNLEHNDFSDDESSILSIGEQMNSNELIAKNLIPLTSVDANMQKSHAGFMTIAHLDFKDSILTDEETSVLSPEKYDTISPVRQGNLFPDKENVTPASRDLKPIIGRKVLGPRVDNSLSVECTSKRRIHRQEPNELSAKSKVCHAVDDDVFYSDKENLTPISSGGIKARRCLPKSLTVDADQDQEAFYSDKENLTPVSSASRKTKDLSENRARMESTITKKRVVDRLPFQTLLSNSPLRHTSSLDSTQVNPRAVDVAMKLEGELNNVPHKGQESEKTKEGMKVWTMVTDMECLLDDESRKSIMLLRGLKGTQLVIPMIVIRELECLKKRERLFRMLSKATSMLQWINECMEKESWWIHVQSSTEMLPVAPTPPATPTALCNNGEREISAGTFNPIALFSPRSFSDIVSPKTEDRVLDCALLFNKLKGNQNIVILSNSVTLKIKAMAEFMQIRATEPEYKPYSTHLKLSSLCFCLIEGIPLRGSKGIQGDPGEPVLQQVHVGGQRAERFSLVVPGRDYPGGELLQQPPWSQEEDPKAHGARQGPEADPAAQFSLWAGDELRRESAIGSNGLVVN</sequence>
<dbReference type="InterPro" id="IPR000253">
    <property type="entry name" value="FHA_dom"/>
</dbReference>
<evidence type="ECO:0000313" key="3">
    <source>
        <dbReference type="EMBL" id="AAX93017.1"/>
    </source>
</evidence>
<protein>
    <recommendedName>
        <fullName evidence="2">FHA domain-containing protein</fullName>
    </recommendedName>
</protein>
<dbReference type="Proteomes" id="UP000000763">
    <property type="component" value="Chromosome 11"/>
</dbReference>
<feature type="region of interest" description="Disordered" evidence="1">
    <location>
        <begin position="36"/>
        <end position="56"/>
    </location>
</feature>
<proteinExistence type="predicted"/>
<dbReference type="SMART" id="SM00240">
    <property type="entry name" value="FHA"/>
    <property type="match status" value="1"/>
</dbReference>
<accession>Q53PF0</accession>
<dbReference type="Gene3D" id="2.60.200.20">
    <property type="match status" value="1"/>
</dbReference>
<dbReference type="PANTHER" id="PTHR22593">
    <property type="entry name" value="TRANSMEMBRANE PROTEIN 18"/>
    <property type="match status" value="1"/>
</dbReference>
<dbReference type="SUPFAM" id="SSF49879">
    <property type="entry name" value="SMAD/FHA domain"/>
    <property type="match status" value="1"/>
</dbReference>
<dbReference type="PANTHER" id="PTHR22593:SF8">
    <property type="entry name" value="FHA DOMAIN-CONTAINING PROTEIN PS1"/>
    <property type="match status" value="1"/>
</dbReference>
<evidence type="ECO:0000313" key="4">
    <source>
        <dbReference type="Proteomes" id="UP000000763"/>
    </source>
</evidence>
<evidence type="ECO:0000259" key="2">
    <source>
        <dbReference type="PROSITE" id="PS50006"/>
    </source>
</evidence>
<reference evidence="4" key="1">
    <citation type="journal article" date="2005" name="Nature">
        <title>The map-based sequence of the rice genome.</title>
        <authorList>
            <consortium name="International rice genome sequencing project (IRGSP)"/>
            <person name="Matsumoto T."/>
            <person name="Wu J."/>
            <person name="Kanamori H."/>
            <person name="Katayose Y."/>
            <person name="Fujisawa M."/>
            <person name="Namiki N."/>
            <person name="Mizuno H."/>
            <person name="Yamamoto K."/>
            <person name="Antonio B.A."/>
            <person name="Baba T."/>
            <person name="Sakata K."/>
            <person name="Nagamura Y."/>
            <person name="Aoki H."/>
            <person name="Arikawa K."/>
            <person name="Arita K."/>
            <person name="Bito T."/>
            <person name="Chiden Y."/>
            <person name="Fujitsuka N."/>
            <person name="Fukunaka R."/>
            <person name="Hamada M."/>
            <person name="Harada C."/>
            <person name="Hayashi A."/>
            <person name="Hijishita S."/>
            <person name="Honda M."/>
            <person name="Hosokawa S."/>
            <person name="Ichikawa Y."/>
            <person name="Idonuma A."/>
            <person name="Iijima M."/>
            <person name="Ikeda M."/>
            <person name="Ikeno M."/>
            <person name="Ito K."/>
            <person name="Ito S."/>
            <person name="Ito T."/>
            <person name="Ito Y."/>
            <person name="Ito Y."/>
            <person name="Iwabuchi A."/>
            <person name="Kamiya K."/>
            <person name="Karasawa W."/>
            <person name="Kurita K."/>
            <person name="Katagiri S."/>
            <person name="Kikuta A."/>
            <person name="Kobayashi H."/>
            <person name="Kobayashi N."/>
            <person name="Machita K."/>
            <person name="Maehara T."/>
            <person name="Masukawa M."/>
            <person name="Mizubayashi T."/>
            <person name="Mukai Y."/>
            <person name="Nagasaki H."/>
            <person name="Nagata Y."/>
            <person name="Naito S."/>
            <person name="Nakashima M."/>
            <person name="Nakama Y."/>
            <person name="Nakamichi Y."/>
            <person name="Nakamura M."/>
            <person name="Meguro A."/>
            <person name="Negishi M."/>
            <person name="Ohta I."/>
            <person name="Ohta T."/>
            <person name="Okamoto M."/>
            <person name="Ono N."/>
            <person name="Saji S."/>
            <person name="Sakaguchi M."/>
            <person name="Sakai K."/>
            <person name="Shibata M."/>
            <person name="Shimokawa T."/>
            <person name="Song J."/>
            <person name="Takazaki Y."/>
            <person name="Terasawa K."/>
            <person name="Tsugane M."/>
            <person name="Tsuji K."/>
            <person name="Ueda S."/>
            <person name="Waki K."/>
            <person name="Yamagata H."/>
            <person name="Yamamoto M."/>
            <person name="Yamamoto S."/>
            <person name="Yamane H."/>
            <person name="Yoshiki S."/>
            <person name="Yoshihara R."/>
            <person name="Yukawa K."/>
            <person name="Zhong H."/>
            <person name="Yano M."/>
            <person name="Yuan Q."/>
            <person name="Ouyang S."/>
            <person name="Liu J."/>
            <person name="Jones K.M."/>
            <person name="Gansberger K."/>
            <person name="Moffat K."/>
            <person name="Hill J."/>
            <person name="Bera J."/>
            <person name="Fadrosh D."/>
            <person name="Jin S."/>
            <person name="Johri S."/>
            <person name="Kim M."/>
            <person name="Overton L."/>
            <person name="Reardon M."/>
            <person name="Tsitrin T."/>
            <person name="Vuong H."/>
            <person name="Weaver B."/>
            <person name="Ciecko A."/>
            <person name="Tallon L."/>
            <person name="Jackson J."/>
            <person name="Pai G."/>
            <person name="Aken S.V."/>
            <person name="Utterback T."/>
            <person name="Reidmuller S."/>
            <person name="Feldblyum T."/>
            <person name="Hsiao J."/>
            <person name="Zismann V."/>
            <person name="Iobst S."/>
            <person name="de Vazeille A.R."/>
            <person name="Buell C.R."/>
            <person name="Ying K."/>
            <person name="Li Y."/>
            <person name="Lu T."/>
            <person name="Huang Y."/>
            <person name="Zhao Q."/>
            <person name="Feng Q."/>
            <person name="Zhang L."/>
            <person name="Zhu J."/>
            <person name="Weng Q."/>
            <person name="Mu J."/>
            <person name="Lu Y."/>
            <person name="Fan D."/>
            <person name="Liu Y."/>
            <person name="Guan J."/>
            <person name="Zhang Y."/>
            <person name="Yu S."/>
            <person name="Liu X."/>
            <person name="Zhang Y."/>
            <person name="Hong G."/>
            <person name="Han B."/>
            <person name="Choisne N."/>
            <person name="Demange N."/>
            <person name="Orjeda G."/>
            <person name="Samain S."/>
            <person name="Cattolico L."/>
            <person name="Pelletier E."/>
            <person name="Couloux A."/>
            <person name="Segurens B."/>
            <person name="Wincker P."/>
            <person name="D'Hont A."/>
            <person name="Scarpelli C."/>
            <person name="Weissenbach J."/>
            <person name="Salanoubat M."/>
            <person name="Quetier F."/>
            <person name="Yu Y."/>
            <person name="Kim H.R."/>
            <person name="Rambo T."/>
            <person name="Currie J."/>
            <person name="Collura K."/>
            <person name="Luo M."/>
            <person name="Yang T."/>
            <person name="Ammiraju J.S.S."/>
            <person name="Engler F."/>
            <person name="Soderlund C."/>
            <person name="Wing R.A."/>
            <person name="Palmer L.E."/>
            <person name="de la Bastide M."/>
            <person name="Spiegel L."/>
            <person name="Nascimento L."/>
            <person name="Zutavern T."/>
            <person name="O'Shaughnessy A."/>
            <person name="Dike S."/>
            <person name="Dedhia N."/>
            <person name="Preston R."/>
            <person name="Balija V."/>
            <person name="McCombie W.R."/>
            <person name="Chow T."/>
            <person name="Chen H."/>
            <person name="Chung M."/>
            <person name="Chen C."/>
            <person name="Shaw J."/>
            <person name="Wu H."/>
            <person name="Hsiao K."/>
            <person name="Chao Y."/>
            <person name="Chu M."/>
            <person name="Cheng C."/>
            <person name="Hour A."/>
            <person name="Lee P."/>
            <person name="Lin S."/>
            <person name="Lin Y."/>
            <person name="Liou J."/>
            <person name="Liu S."/>
            <person name="Hsing Y."/>
            <person name="Raghuvanshi S."/>
            <person name="Mohanty A."/>
            <person name="Bharti A.K."/>
            <person name="Gaur A."/>
            <person name="Gupta V."/>
            <person name="Kumar D."/>
            <person name="Ravi V."/>
            <person name="Vij S."/>
            <person name="Kapur A."/>
            <person name="Khurana P."/>
            <person name="Khurana P."/>
            <person name="Khurana J.P."/>
            <person name="Tyagi A.K."/>
            <person name="Gaikwad K."/>
            <person name="Singh A."/>
            <person name="Dalal V."/>
            <person name="Srivastava S."/>
            <person name="Dixit A."/>
            <person name="Pal A.K."/>
            <person name="Ghazi I.A."/>
            <person name="Yadav M."/>
            <person name="Pandit A."/>
            <person name="Bhargava A."/>
            <person name="Sureshbabu K."/>
            <person name="Batra K."/>
            <person name="Sharma T.R."/>
            <person name="Mohapatra T."/>
            <person name="Singh N.K."/>
            <person name="Messing J."/>
            <person name="Nelson A.B."/>
            <person name="Fuks G."/>
            <person name="Kavchok S."/>
            <person name="Keizer G."/>
            <person name="Linton E."/>
            <person name="Llaca V."/>
            <person name="Song R."/>
            <person name="Tanyolac B."/>
            <person name="Young S."/>
            <person name="Ho-Il K."/>
            <person name="Hahn J.H."/>
            <person name="Sangsakoo G."/>
            <person name="Vanavichit A."/>
            <person name="de Mattos Luiz.A.T."/>
            <person name="Zimmer P.D."/>
            <person name="Malone G."/>
            <person name="Dellagostin O."/>
            <person name="de Oliveira A.C."/>
            <person name="Bevan M."/>
            <person name="Bancroft I."/>
            <person name="Minx P."/>
            <person name="Cordum H."/>
            <person name="Wilson R."/>
            <person name="Cheng Z."/>
            <person name="Jin W."/>
            <person name="Jiang J."/>
            <person name="Leong S.A."/>
            <person name="Iwama H."/>
            <person name="Gojobori T."/>
            <person name="Itoh T."/>
            <person name="Niimura Y."/>
            <person name="Fujii Y."/>
            <person name="Habara T."/>
            <person name="Sakai H."/>
            <person name="Sato Y."/>
            <person name="Wilson G."/>
            <person name="Kumar K."/>
            <person name="McCouch S."/>
            <person name="Juretic N."/>
            <person name="Hoen D."/>
            <person name="Wright S."/>
            <person name="Bruskiewich R."/>
            <person name="Bureau T."/>
            <person name="Miyao A."/>
            <person name="Hirochika H."/>
            <person name="Nishikawa T."/>
            <person name="Kadowaki K."/>
            <person name="Sugiura M."/>
            <person name="Burr B."/>
            <person name="Sasaki T."/>
        </authorList>
    </citation>
    <scope>NUCLEOTIDE SEQUENCE [LARGE SCALE GENOMIC DNA]</scope>
    <source>
        <strain evidence="4">cv. Nipponbare</strain>
    </source>
</reference>
<feature type="region of interest" description="Disordered" evidence="1">
    <location>
        <begin position="154"/>
        <end position="186"/>
    </location>
</feature>
<feature type="region of interest" description="Disordered" evidence="1">
    <location>
        <begin position="1086"/>
        <end position="1121"/>
    </location>
</feature>
<dbReference type="InterPro" id="IPR008984">
    <property type="entry name" value="SMAD_FHA_dom_sf"/>
</dbReference>
<dbReference type="Gene3D" id="3.40.50.1010">
    <property type="entry name" value="5'-nuclease"/>
    <property type="match status" value="1"/>
</dbReference>
<dbReference type="Pfam" id="PF13638">
    <property type="entry name" value="PIN_4"/>
    <property type="match status" value="1"/>
</dbReference>
<dbReference type="Pfam" id="PF00498">
    <property type="entry name" value="FHA"/>
    <property type="match status" value="1"/>
</dbReference>
<dbReference type="AlphaFoldDB" id="Q53PF0"/>
<dbReference type="InterPro" id="IPR002716">
    <property type="entry name" value="PIN_dom"/>
</dbReference>
<organism evidence="3 4">
    <name type="scientific">Oryza sativa subsp. japonica</name>
    <name type="common">Rice</name>
    <dbReference type="NCBI Taxonomy" id="39947"/>
    <lineage>
        <taxon>Eukaryota</taxon>
        <taxon>Viridiplantae</taxon>
        <taxon>Streptophyta</taxon>
        <taxon>Embryophyta</taxon>
        <taxon>Tracheophyta</taxon>
        <taxon>Spermatophyta</taxon>
        <taxon>Magnoliopsida</taxon>
        <taxon>Liliopsida</taxon>
        <taxon>Poales</taxon>
        <taxon>Poaceae</taxon>
        <taxon>BOP clade</taxon>
        <taxon>Oryzoideae</taxon>
        <taxon>Oryzeae</taxon>
        <taxon>Oryzinae</taxon>
        <taxon>Oryza</taxon>
        <taxon>Oryza sativa</taxon>
    </lineage>
</organism>
<evidence type="ECO:0000256" key="1">
    <source>
        <dbReference type="SAM" id="MobiDB-lite"/>
    </source>
</evidence>